<organism evidence="2 3">
    <name type="scientific">Massilia soli</name>
    <dbReference type="NCBI Taxonomy" id="2792854"/>
    <lineage>
        <taxon>Bacteria</taxon>
        <taxon>Pseudomonadati</taxon>
        <taxon>Pseudomonadota</taxon>
        <taxon>Betaproteobacteria</taxon>
        <taxon>Burkholderiales</taxon>
        <taxon>Oxalobacteraceae</taxon>
        <taxon>Telluria group</taxon>
        <taxon>Massilia</taxon>
    </lineage>
</organism>
<comment type="caution">
    <text evidence="2">The sequence shown here is derived from an EMBL/GenBank/DDBJ whole genome shotgun (WGS) entry which is preliminary data.</text>
</comment>
<keyword evidence="3" id="KW-1185">Reference proteome</keyword>
<reference evidence="2 3" key="1">
    <citation type="submission" date="2021-08" db="EMBL/GenBank/DDBJ databases">
        <title>Massilia sp. R798.</title>
        <authorList>
            <person name="Baek J.H."/>
            <person name="Jung H.S."/>
            <person name="Kim K.R."/>
            <person name="Jeon C.O."/>
        </authorList>
    </citation>
    <scope>NUCLEOTIDE SEQUENCE [LARGE SCALE GENOMIC DNA]</scope>
    <source>
        <strain evidence="2 3">R798</strain>
    </source>
</reference>
<dbReference type="Proteomes" id="UP000809349">
    <property type="component" value="Unassembled WGS sequence"/>
</dbReference>
<dbReference type="Pfam" id="PF04964">
    <property type="entry name" value="Flp_Fap"/>
    <property type="match status" value="1"/>
</dbReference>
<dbReference type="InterPro" id="IPR007047">
    <property type="entry name" value="Flp_Fap"/>
</dbReference>
<keyword evidence="1" id="KW-0812">Transmembrane</keyword>
<feature type="transmembrane region" description="Helical" evidence="1">
    <location>
        <begin position="20"/>
        <end position="41"/>
    </location>
</feature>
<gene>
    <name evidence="2" type="ORF">I4X03_002215</name>
</gene>
<dbReference type="EMBL" id="JAFBIL020000001">
    <property type="protein sequence ID" value="MBZ2206069.1"/>
    <property type="molecule type" value="Genomic_DNA"/>
</dbReference>
<keyword evidence="1" id="KW-1133">Transmembrane helix</keyword>
<evidence type="ECO:0000313" key="3">
    <source>
        <dbReference type="Proteomes" id="UP000809349"/>
    </source>
</evidence>
<name>A0ABS7SIY8_9BURK</name>
<protein>
    <submittedName>
        <fullName evidence="2">Flp family type IVb pilin</fullName>
    </submittedName>
</protein>
<keyword evidence="1" id="KW-0472">Membrane</keyword>
<sequence length="61" mass="6180">MNTISTALKQFVNDEDGVTAIEYGMIAALIATALALGVGAVSGKLTSAFDFIASKMTTPAA</sequence>
<dbReference type="RefSeq" id="WP_223464955.1">
    <property type="nucleotide sequence ID" value="NZ_JAFBIL020000001.1"/>
</dbReference>
<proteinExistence type="predicted"/>
<evidence type="ECO:0000256" key="1">
    <source>
        <dbReference type="SAM" id="Phobius"/>
    </source>
</evidence>
<accession>A0ABS7SIY8</accession>
<evidence type="ECO:0000313" key="2">
    <source>
        <dbReference type="EMBL" id="MBZ2206069.1"/>
    </source>
</evidence>